<reference evidence="7" key="1">
    <citation type="journal article" date="2019" name="Int. J. Syst. Evol. Microbiol.">
        <title>The Global Catalogue of Microorganisms (GCM) 10K type strain sequencing project: providing services to taxonomists for standard genome sequencing and annotation.</title>
        <authorList>
            <consortium name="The Broad Institute Genomics Platform"/>
            <consortium name="The Broad Institute Genome Sequencing Center for Infectious Disease"/>
            <person name="Wu L."/>
            <person name="Ma J."/>
        </authorList>
    </citation>
    <scope>NUCLEOTIDE SEQUENCE [LARGE SCALE GENOMIC DNA]</scope>
    <source>
        <strain evidence="7">JCM 4816</strain>
    </source>
</reference>
<evidence type="ECO:0000313" key="7">
    <source>
        <dbReference type="Proteomes" id="UP001501455"/>
    </source>
</evidence>
<dbReference type="Pfam" id="PF00501">
    <property type="entry name" value="AMP-binding"/>
    <property type="match status" value="1"/>
</dbReference>
<dbReference type="EMBL" id="BAAAXF010000014">
    <property type="protein sequence ID" value="GAA3494098.1"/>
    <property type="molecule type" value="Genomic_DNA"/>
</dbReference>
<accession>A0ABP6THU3</accession>
<feature type="domain" description="AMP-binding enzyme C-terminal" evidence="5">
    <location>
        <begin position="396"/>
        <end position="470"/>
    </location>
</feature>
<dbReference type="Gene3D" id="3.30.300.30">
    <property type="match status" value="1"/>
</dbReference>
<dbReference type="SUPFAM" id="SSF56801">
    <property type="entry name" value="Acetyl-CoA synthetase-like"/>
    <property type="match status" value="1"/>
</dbReference>
<evidence type="ECO:0000256" key="1">
    <source>
        <dbReference type="ARBA" id="ARBA00022450"/>
    </source>
</evidence>
<keyword evidence="2" id="KW-0597">Phosphoprotein</keyword>
<dbReference type="Pfam" id="PF13193">
    <property type="entry name" value="AMP-binding_C"/>
    <property type="match status" value="1"/>
</dbReference>
<feature type="region of interest" description="Disordered" evidence="3">
    <location>
        <begin position="459"/>
        <end position="483"/>
    </location>
</feature>
<dbReference type="InterPro" id="IPR045851">
    <property type="entry name" value="AMP-bd_C_sf"/>
</dbReference>
<gene>
    <name evidence="6" type="ORF">GCM10019016_011970</name>
</gene>
<keyword evidence="7" id="KW-1185">Reference proteome</keyword>
<protein>
    <recommendedName>
        <fullName evidence="8">Acyl-CoA synthetase</fullName>
    </recommendedName>
</protein>
<evidence type="ECO:0000259" key="4">
    <source>
        <dbReference type="Pfam" id="PF00501"/>
    </source>
</evidence>
<proteinExistence type="predicted"/>
<dbReference type="InterPro" id="IPR020845">
    <property type="entry name" value="AMP-binding_CS"/>
</dbReference>
<name>A0ABP6THU3_9ACTN</name>
<dbReference type="PANTHER" id="PTHR44845:SF6">
    <property type="entry name" value="BETA-ALANINE-ACTIVATING ENZYME"/>
    <property type="match status" value="1"/>
</dbReference>
<dbReference type="InterPro" id="IPR025110">
    <property type="entry name" value="AMP-bd_C"/>
</dbReference>
<dbReference type="RefSeq" id="WP_193460515.1">
    <property type="nucleotide sequence ID" value="NZ_BAAAXF010000014.1"/>
</dbReference>
<dbReference type="InterPro" id="IPR042099">
    <property type="entry name" value="ANL_N_sf"/>
</dbReference>
<dbReference type="PANTHER" id="PTHR44845">
    <property type="entry name" value="CARRIER DOMAIN-CONTAINING PROTEIN"/>
    <property type="match status" value="1"/>
</dbReference>
<dbReference type="Gene3D" id="3.40.50.12780">
    <property type="entry name" value="N-terminal domain of ligase-like"/>
    <property type="match status" value="1"/>
</dbReference>
<evidence type="ECO:0000256" key="2">
    <source>
        <dbReference type="ARBA" id="ARBA00022553"/>
    </source>
</evidence>
<sequence length="483" mass="50685">MSATLVDGFLAQARRRPDAVALTGDCEEVTYGTLLARATAQRGRVADLGLAPGEPVGVLAVKSPATVALVLACLLERRPVLLPSPTLGQDVRARLTDAAGVPVLLTARDDDTATAEPRAPARVDRRDGTAFILTTSGSTGVPKAVPLPAAAVDRFTGWAADAFGITEDTPVLNHAPLNFDLCLLDVWTTLARGGRVVLADPGRAARGAHLFDLLHRHRVEVVQAVPLFYRLLADGAAGRALPAVRHALTTGDALPSPVLAALPPLLPAARLHNVYGCTETNDSFLHEIDPDRDAGPGPLPIGRPLPGVHALVVAEDGSVVEGEGRGELYVATPFQSEGYLGASAGTAFAPHPRGLPGRRYFRSGDLVHRAADGTCTLRGRTDFQVKVRGVRVNPQEVEAVLLTHPLVREAAVLALPDPLAGKLLHAVVRGADGLDGLALRGHLARGLPRAAIPSTVRVTGHPLPRTSTGKVDRERVARTLQPG</sequence>
<evidence type="ECO:0000313" key="6">
    <source>
        <dbReference type="EMBL" id="GAA3494098.1"/>
    </source>
</evidence>
<organism evidence="6 7">
    <name type="scientific">Streptomyces prasinosporus</name>
    <dbReference type="NCBI Taxonomy" id="68256"/>
    <lineage>
        <taxon>Bacteria</taxon>
        <taxon>Bacillati</taxon>
        <taxon>Actinomycetota</taxon>
        <taxon>Actinomycetes</taxon>
        <taxon>Kitasatosporales</taxon>
        <taxon>Streptomycetaceae</taxon>
        <taxon>Streptomyces</taxon>
        <taxon>Streptomyces albogriseolus group</taxon>
    </lineage>
</organism>
<evidence type="ECO:0000256" key="3">
    <source>
        <dbReference type="SAM" id="MobiDB-lite"/>
    </source>
</evidence>
<dbReference type="PROSITE" id="PS00455">
    <property type="entry name" value="AMP_BINDING"/>
    <property type="match status" value="1"/>
</dbReference>
<evidence type="ECO:0008006" key="8">
    <source>
        <dbReference type="Google" id="ProtNLM"/>
    </source>
</evidence>
<dbReference type="Proteomes" id="UP001501455">
    <property type="component" value="Unassembled WGS sequence"/>
</dbReference>
<feature type="domain" description="AMP-dependent synthetase/ligase" evidence="4">
    <location>
        <begin position="11"/>
        <end position="340"/>
    </location>
</feature>
<dbReference type="InterPro" id="IPR000873">
    <property type="entry name" value="AMP-dep_synth/lig_dom"/>
</dbReference>
<comment type="caution">
    <text evidence="6">The sequence shown here is derived from an EMBL/GenBank/DDBJ whole genome shotgun (WGS) entry which is preliminary data.</text>
</comment>
<evidence type="ECO:0000259" key="5">
    <source>
        <dbReference type="Pfam" id="PF13193"/>
    </source>
</evidence>
<keyword evidence="1" id="KW-0596">Phosphopantetheine</keyword>